<reference evidence="1 3" key="1">
    <citation type="journal article" date="2015" name="Genome Biol. Evol.">
        <title>Comparative Genomics of a Bacterivorous Green Alga Reveals Evolutionary Causalities and Consequences of Phago-Mixotrophic Mode of Nutrition.</title>
        <authorList>
            <person name="Burns J.A."/>
            <person name="Paasch A."/>
            <person name="Narechania A."/>
            <person name="Kim E."/>
        </authorList>
    </citation>
    <scope>NUCLEOTIDE SEQUENCE [LARGE SCALE GENOMIC DNA]</scope>
    <source>
        <strain evidence="1">PLY_AMNH</strain>
    </source>
</reference>
<reference evidence="1" key="2">
    <citation type="submission" date="2023-06" db="EMBL/GenBank/DDBJ databases">
        <title>Long-read-based genome assembly of the green algal bacterivore Cymbomonas tetramitiformis.</title>
        <authorList>
            <person name="Gyaltshen Y."/>
            <person name="Rozenberg A."/>
            <person name="Paasch A."/>
            <person name="Burns J.A."/>
            <person name="Warring S."/>
            <person name="Larson R."/>
            <person name="Maurer-Alcala X."/>
            <person name="Dacks J."/>
            <person name="Kim E."/>
        </authorList>
    </citation>
    <scope>NUCLEOTIDE SEQUENCE</scope>
    <source>
        <strain evidence="1">PLY_AMNH</strain>
    </source>
</reference>
<dbReference type="EMBL" id="LGRX02014794">
    <property type="protein sequence ID" value="KAK3264103.1"/>
    <property type="molecule type" value="Genomic_DNA"/>
</dbReference>
<proteinExistence type="predicted"/>
<dbReference type="EMBL" id="LGRX02017404">
    <property type="protein sequence ID" value="KAK3260816.1"/>
    <property type="molecule type" value="Genomic_DNA"/>
</dbReference>
<evidence type="ECO:0000313" key="2">
    <source>
        <dbReference type="EMBL" id="KAK3264103.1"/>
    </source>
</evidence>
<dbReference type="Proteomes" id="UP001190700">
    <property type="component" value="Unassembled WGS sequence"/>
</dbReference>
<protein>
    <submittedName>
        <fullName evidence="1">Uncharacterized protein</fullName>
    </submittedName>
</protein>
<comment type="caution">
    <text evidence="1">The sequence shown here is derived from an EMBL/GenBank/DDBJ whole genome shotgun (WGS) entry which is preliminary data.</text>
</comment>
<organism evidence="1 3">
    <name type="scientific">Cymbomonas tetramitiformis</name>
    <dbReference type="NCBI Taxonomy" id="36881"/>
    <lineage>
        <taxon>Eukaryota</taxon>
        <taxon>Viridiplantae</taxon>
        <taxon>Chlorophyta</taxon>
        <taxon>Pyramimonadophyceae</taxon>
        <taxon>Pyramimonadales</taxon>
        <taxon>Pyramimonadaceae</taxon>
        <taxon>Cymbomonas</taxon>
    </lineage>
</organism>
<sequence>MIPASSEALTQEWNDVLHLRHRQSEGTFYLASVATFTMTVTCNLGDVIRRQEEFLSDIIRNLHAADADRSRSLVGQLHTAGHELNNRRHAVLLGGRFQLAGSTAPTIGRNPLTRRAASPEDLQAVTRAQGNAEAFLEHSLDRLYARLRRQYARTRSDKIIWRRATEAIAREVHHIVCDLEFKRRAMRAAGFLRSTEGVPEKHFAGGISFRTTRQAIPPNAQVNKGKNRFIPLAFMTYDVGDPYFTSLSSPSTTSRCVSQSDNLSDCSLIDSDSESPPRVAAARLGCINSSRLTRQPSTRSPSVAVSSSIFPDIAVRGQAFMALSRERRDEISLQQAQGTILEWEEEAQAAFVLAEQAEVIAQTSHRTHT</sequence>
<accession>A0AAE0FJ81</accession>
<evidence type="ECO:0000313" key="1">
    <source>
        <dbReference type="EMBL" id="KAK3260816.1"/>
    </source>
</evidence>
<keyword evidence="3" id="KW-1185">Reference proteome</keyword>
<evidence type="ECO:0000313" key="3">
    <source>
        <dbReference type="Proteomes" id="UP001190700"/>
    </source>
</evidence>
<dbReference type="AlphaFoldDB" id="A0AAE0FJ81"/>
<name>A0AAE0FJ81_9CHLO</name>
<gene>
    <name evidence="2" type="ORF">CYMTET_27131</name>
    <name evidence="1" type="ORF">CYMTET_30246</name>
</gene>